<feature type="region of interest" description="Disordered" evidence="1">
    <location>
        <begin position="1"/>
        <end position="48"/>
    </location>
</feature>
<comment type="caution">
    <text evidence="2">The sequence shown here is derived from an EMBL/GenBank/DDBJ whole genome shotgun (WGS) entry which is preliminary data.</text>
</comment>
<evidence type="ECO:0000256" key="1">
    <source>
        <dbReference type="SAM" id="MobiDB-lite"/>
    </source>
</evidence>
<organism evidence="2 3">
    <name type="scientific">Lates japonicus</name>
    <name type="common">Japanese lates</name>
    <dbReference type="NCBI Taxonomy" id="270547"/>
    <lineage>
        <taxon>Eukaryota</taxon>
        <taxon>Metazoa</taxon>
        <taxon>Chordata</taxon>
        <taxon>Craniata</taxon>
        <taxon>Vertebrata</taxon>
        <taxon>Euteleostomi</taxon>
        <taxon>Actinopterygii</taxon>
        <taxon>Neopterygii</taxon>
        <taxon>Teleostei</taxon>
        <taxon>Neoteleostei</taxon>
        <taxon>Acanthomorphata</taxon>
        <taxon>Carangaria</taxon>
        <taxon>Carangaria incertae sedis</taxon>
        <taxon>Centropomidae</taxon>
        <taxon>Lates</taxon>
    </lineage>
</organism>
<proteinExistence type="predicted"/>
<dbReference type="AlphaFoldDB" id="A0AAD3M3E4"/>
<keyword evidence="2" id="KW-0371">Homeobox</keyword>
<gene>
    <name evidence="2" type="ORF">AKAME5_000094100</name>
</gene>
<sequence length="186" mass="20033">MASPGTTWVAAIRPREDSNPRGLGRGNSGEEDDISGGGVQPSREPKELDDCAFVGKIEASESEDCAPWVTNSSFPHSLLRKHKTNESPCTPFTVPAPGPGEVQASNTCPYIEMGQVLLLPKPSGDPGEDLVPNSKRLKEAELEKLKMAAGAKARRRWRPPLLGTPWLRYALSLGPCGCMDDRALPT</sequence>
<name>A0AAD3M3E4_LATJO</name>
<protein>
    <submittedName>
        <fullName evidence="2">Homeobox protein MSH-D-like protein</fullName>
    </submittedName>
</protein>
<reference evidence="2" key="1">
    <citation type="submission" date="2022-08" db="EMBL/GenBank/DDBJ databases">
        <title>Genome sequencing of akame (Lates japonicus).</title>
        <authorList>
            <person name="Hashiguchi Y."/>
            <person name="Takahashi H."/>
        </authorList>
    </citation>
    <scope>NUCLEOTIDE SEQUENCE</scope>
    <source>
        <strain evidence="2">Kochi</strain>
    </source>
</reference>
<dbReference type="EMBL" id="BRZM01000002">
    <property type="protein sequence ID" value="GLD46599.1"/>
    <property type="molecule type" value="Genomic_DNA"/>
</dbReference>
<dbReference type="GO" id="GO:0003677">
    <property type="term" value="F:DNA binding"/>
    <property type="evidence" value="ECO:0007669"/>
    <property type="project" value="UniProtKB-KW"/>
</dbReference>
<dbReference type="Proteomes" id="UP001279410">
    <property type="component" value="Unassembled WGS sequence"/>
</dbReference>
<evidence type="ECO:0000313" key="2">
    <source>
        <dbReference type="EMBL" id="GLD46599.1"/>
    </source>
</evidence>
<keyword evidence="2" id="KW-0238">DNA-binding</keyword>
<evidence type="ECO:0000313" key="3">
    <source>
        <dbReference type="Proteomes" id="UP001279410"/>
    </source>
</evidence>
<keyword evidence="3" id="KW-1185">Reference proteome</keyword>
<accession>A0AAD3M3E4</accession>